<evidence type="ECO:0000259" key="7">
    <source>
        <dbReference type="Pfam" id="PF08281"/>
    </source>
</evidence>
<comment type="caution">
    <text evidence="8">The sequence shown here is derived from an EMBL/GenBank/DDBJ whole genome shotgun (WGS) entry which is preliminary data.</text>
</comment>
<gene>
    <name evidence="8" type="ORF">GWO12_00195</name>
</gene>
<organism evidence="8 9">
    <name type="scientific">Candidatus Kutchimonas denitrificans</name>
    <dbReference type="NCBI Taxonomy" id="3056748"/>
    <lineage>
        <taxon>Bacteria</taxon>
        <taxon>Pseudomonadati</taxon>
        <taxon>Gemmatimonadota</taxon>
        <taxon>Gemmatimonadia</taxon>
        <taxon>Candidatus Palauibacterales</taxon>
        <taxon>Candidatus Palauibacteraceae</taxon>
        <taxon>Candidatus Kutchimonas</taxon>
    </lineage>
</organism>
<name>A0AAE4Z8R1_9BACT</name>
<dbReference type="Pfam" id="PF04542">
    <property type="entry name" value="Sigma70_r2"/>
    <property type="match status" value="1"/>
</dbReference>
<keyword evidence="4" id="KW-0238">DNA-binding</keyword>
<dbReference type="InterPro" id="IPR013325">
    <property type="entry name" value="RNA_pol_sigma_r2"/>
</dbReference>
<dbReference type="Gene3D" id="1.10.10.10">
    <property type="entry name" value="Winged helix-like DNA-binding domain superfamily/Winged helix DNA-binding domain"/>
    <property type="match status" value="1"/>
</dbReference>
<keyword evidence="2" id="KW-0805">Transcription regulation</keyword>
<proteinExistence type="inferred from homology"/>
<dbReference type="PANTHER" id="PTHR43133">
    <property type="entry name" value="RNA POLYMERASE ECF-TYPE SIGMA FACTO"/>
    <property type="match status" value="1"/>
</dbReference>
<evidence type="ECO:0000313" key="9">
    <source>
        <dbReference type="Proteomes" id="UP000702544"/>
    </source>
</evidence>
<dbReference type="GO" id="GO:0003677">
    <property type="term" value="F:DNA binding"/>
    <property type="evidence" value="ECO:0007669"/>
    <property type="project" value="UniProtKB-KW"/>
</dbReference>
<dbReference type="SUPFAM" id="SSF88659">
    <property type="entry name" value="Sigma3 and sigma4 domains of RNA polymerase sigma factors"/>
    <property type="match status" value="1"/>
</dbReference>
<comment type="similarity">
    <text evidence="1">Belongs to the sigma-70 factor family. ECF subfamily.</text>
</comment>
<feature type="domain" description="RNA polymerase sigma-70 region 2" evidence="6">
    <location>
        <begin position="21"/>
        <end position="85"/>
    </location>
</feature>
<evidence type="ECO:0000256" key="5">
    <source>
        <dbReference type="ARBA" id="ARBA00023163"/>
    </source>
</evidence>
<evidence type="ECO:0000256" key="4">
    <source>
        <dbReference type="ARBA" id="ARBA00023125"/>
    </source>
</evidence>
<dbReference type="InterPro" id="IPR013324">
    <property type="entry name" value="RNA_pol_sigma_r3/r4-like"/>
</dbReference>
<dbReference type="InterPro" id="IPR039425">
    <property type="entry name" value="RNA_pol_sigma-70-like"/>
</dbReference>
<evidence type="ECO:0000259" key="6">
    <source>
        <dbReference type="Pfam" id="PF04542"/>
    </source>
</evidence>
<evidence type="ECO:0000256" key="3">
    <source>
        <dbReference type="ARBA" id="ARBA00023082"/>
    </source>
</evidence>
<dbReference type="Pfam" id="PF08281">
    <property type="entry name" value="Sigma70_r4_2"/>
    <property type="match status" value="1"/>
</dbReference>
<dbReference type="AlphaFoldDB" id="A0AAE4Z8R1"/>
<dbReference type="InterPro" id="IPR014284">
    <property type="entry name" value="RNA_pol_sigma-70_dom"/>
</dbReference>
<dbReference type="InterPro" id="IPR036388">
    <property type="entry name" value="WH-like_DNA-bd_sf"/>
</dbReference>
<dbReference type="InterPro" id="IPR013249">
    <property type="entry name" value="RNA_pol_sigma70_r4_t2"/>
</dbReference>
<accession>A0AAE4Z8R1</accession>
<dbReference type="GO" id="GO:0006352">
    <property type="term" value="P:DNA-templated transcription initiation"/>
    <property type="evidence" value="ECO:0007669"/>
    <property type="project" value="InterPro"/>
</dbReference>
<dbReference type="PANTHER" id="PTHR43133:SF8">
    <property type="entry name" value="RNA POLYMERASE SIGMA FACTOR HI_1459-RELATED"/>
    <property type="match status" value="1"/>
</dbReference>
<dbReference type="CDD" id="cd06171">
    <property type="entry name" value="Sigma70_r4"/>
    <property type="match status" value="1"/>
</dbReference>
<evidence type="ECO:0000256" key="2">
    <source>
        <dbReference type="ARBA" id="ARBA00023015"/>
    </source>
</evidence>
<protein>
    <submittedName>
        <fullName evidence="8">Sigma-70 family RNA polymerase sigma factor</fullName>
    </submittedName>
</protein>
<dbReference type="EMBL" id="JAACAK010000002">
    <property type="protein sequence ID" value="NIR73526.1"/>
    <property type="molecule type" value="Genomic_DNA"/>
</dbReference>
<dbReference type="NCBIfam" id="TIGR02937">
    <property type="entry name" value="sigma70-ECF"/>
    <property type="match status" value="1"/>
</dbReference>
<evidence type="ECO:0000313" key="8">
    <source>
        <dbReference type="EMBL" id="NIR73526.1"/>
    </source>
</evidence>
<dbReference type="GO" id="GO:0016987">
    <property type="term" value="F:sigma factor activity"/>
    <property type="evidence" value="ECO:0007669"/>
    <property type="project" value="UniProtKB-KW"/>
</dbReference>
<reference evidence="8 9" key="1">
    <citation type="submission" date="2020-01" db="EMBL/GenBank/DDBJ databases">
        <title>Genomes assembled from Gulf of Kutch pelagic sediment metagenomes.</title>
        <authorList>
            <person name="Chandrashekar M."/>
            <person name="Mahajan M.S."/>
            <person name="Dave K.J."/>
            <person name="Vatsa P."/>
            <person name="Nathani N.M."/>
        </authorList>
    </citation>
    <scope>NUCLEOTIDE SEQUENCE [LARGE SCALE GENOMIC DNA]</scope>
    <source>
        <strain evidence="8">KS3-K002</strain>
    </source>
</reference>
<dbReference type="InterPro" id="IPR007627">
    <property type="entry name" value="RNA_pol_sigma70_r2"/>
</dbReference>
<evidence type="ECO:0000256" key="1">
    <source>
        <dbReference type="ARBA" id="ARBA00010641"/>
    </source>
</evidence>
<dbReference type="Gene3D" id="1.10.1740.10">
    <property type="match status" value="1"/>
</dbReference>
<keyword evidence="3" id="KW-0731">Sigma factor</keyword>
<dbReference type="Proteomes" id="UP000702544">
    <property type="component" value="Unassembled WGS sequence"/>
</dbReference>
<dbReference type="SUPFAM" id="SSF88946">
    <property type="entry name" value="Sigma2 domain of RNA polymerase sigma factors"/>
    <property type="match status" value="1"/>
</dbReference>
<keyword evidence="5" id="KW-0804">Transcription</keyword>
<feature type="domain" description="RNA polymerase sigma factor 70 region 4 type 2" evidence="7">
    <location>
        <begin position="115"/>
        <end position="167"/>
    </location>
</feature>
<sequence>MPDASLVQRARRGDAAAFEALVRRYYRAAYSVALARLGTAMDAEDVCQDAFIRALERIEDPDPARFAAWLLQIVRNRAHNYRAYQRIREAKPLDEVSAAGVENPSRDAERSELRTALEAALGELSEVQREVVLLHDMEGWKHREIGDALGISEGMSRQHLMMARRALRERLGVRAVEEYGDE</sequence>